<gene>
    <name evidence="2" type="ORF">IAB03_03950</name>
</gene>
<name>A0A9D1M7A0_9BACT</name>
<sequence length="263" mass="28664">MKQVQHILFWMFLIVLPLTGCDASSNEIPNPTPVEGIISVLPQTGLKNAQPTPSTKAVNDARLTYTFEVWTSGSDSRCVLHRTATGTLLGGTSFEISLIPGTYDLLFWADYGTENYTTLNLQAVKRKTTPYTAGENQDAFACALRNHEWNGGGFSATLTRPLTKLTIQNTKPFSQALPVSVTYDNLYTSYNVLTGEAFDPQPSTVTTFQTTSGSTFIGEDFLFVPSAGEEQISLSITANNTTQSLGTLPLQTNYKTNITASFD</sequence>
<dbReference type="Proteomes" id="UP000824112">
    <property type="component" value="Unassembled WGS sequence"/>
</dbReference>
<proteinExistence type="predicted"/>
<organism evidence="2 3">
    <name type="scientific">Candidatus Gallibacteroides avistercoris</name>
    <dbReference type="NCBI Taxonomy" id="2840833"/>
    <lineage>
        <taxon>Bacteria</taxon>
        <taxon>Pseudomonadati</taxon>
        <taxon>Bacteroidota</taxon>
        <taxon>Bacteroidia</taxon>
        <taxon>Bacteroidales</taxon>
        <taxon>Bacteroidaceae</taxon>
        <taxon>Bacteroidaceae incertae sedis</taxon>
        <taxon>Candidatus Gallibacteroides</taxon>
    </lineage>
</organism>
<reference evidence="2" key="2">
    <citation type="journal article" date="2021" name="PeerJ">
        <title>Extensive microbial diversity within the chicken gut microbiome revealed by metagenomics and culture.</title>
        <authorList>
            <person name="Gilroy R."/>
            <person name="Ravi A."/>
            <person name="Getino M."/>
            <person name="Pursley I."/>
            <person name="Horton D.L."/>
            <person name="Alikhan N.F."/>
            <person name="Baker D."/>
            <person name="Gharbi K."/>
            <person name="Hall N."/>
            <person name="Watson M."/>
            <person name="Adriaenssens E.M."/>
            <person name="Foster-Nyarko E."/>
            <person name="Jarju S."/>
            <person name="Secka A."/>
            <person name="Antonio M."/>
            <person name="Oren A."/>
            <person name="Chaudhuri R.R."/>
            <person name="La Ragione R."/>
            <person name="Hildebrand F."/>
            <person name="Pallen M.J."/>
        </authorList>
    </citation>
    <scope>NUCLEOTIDE SEQUENCE</scope>
    <source>
        <strain evidence="2">CHK158-818</strain>
    </source>
</reference>
<feature type="signal peptide" evidence="1">
    <location>
        <begin position="1"/>
        <end position="20"/>
    </location>
</feature>
<accession>A0A9D1M7A0</accession>
<evidence type="ECO:0000313" key="3">
    <source>
        <dbReference type="Proteomes" id="UP000824112"/>
    </source>
</evidence>
<keyword evidence="1" id="KW-0732">Signal</keyword>
<reference evidence="2" key="1">
    <citation type="submission" date="2020-10" db="EMBL/GenBank/DDBJ databases">
        <authorList>
            <person name="Gilroy R."/>
        </authorList>
    </citation>
    <scope>NUCLEOTIDE SEQUENCE</scope>
    <source>
        <strain evidence="2">CHK158-818</strain>
    </source>
</reference>
<evidence type="ECO:0000256" key="1">
    <source>
        <dbReference type="SAM" id="SignalP"/>
    </source>
</evidence>
<dbReference type="AlphaFoldDB" id="A0A9D1M7A0"/>
<comment type="caution">
    <text evidence="2">The sequence shown here is derived from an EMBL/GenBank/DDBJ whole genome shotgun (WGS) entry which is preliminary data.</text>
</comment>
<dbReference type="EMBL" id="DVNA01000093">
    <property type="protein sequence ID" value="HIU54947.1"/>
    <property type="molecule type" value="Genomic_DNA"/>
</dbReference>
<feature type="chain" id="PRO_5039291262" evidence="1">
    <location>
        <begin position="21"/>
        <end position="263"/>
    </location>
</feature>
<evidence type="ECO:0000313" key="2">
    <source>
        <dbReference type="EMBL" id="HIU54947.1"/>
    </source>
</evidence>
<protein>
    <submittedName>
        <fullName evidence="2">FimB/Mfa2 family fimbrial subunit</fullName>
    </submittedName>
</protein>